<evidence type="ECO:0000256" key="1">
    <source>
        <dbReference type="ARBA" id="ARBA00004123"/>
    </source>
</evidence>
<dbReference type="GO" id="GO:0061564">
    <property type="term" value="P:axon development"/>
    <property type="evidence" value="ECO:0007669"/>
    <property type="project" value="TreeGrafter"/>
</dbReference>
<dbReference type="Gene3D" id="4.10.280.10">
    <property type="entry name" value="Helix-loop-helix DNA-binding domain"/>
    <property type="match status" value="1"/>
</dbReference>
<dbReference type="EMBL" id="JBAMIC010000002">
    <property type="protein sequence ID" value="KAK7111274.1"/>
    <property type="molecule type" value="Genomic_DNA"/>
</dbReference>
<dbReference type="GO" id="GO:0046983">
    <property type="term" value="F:protein dimerization activity"/>
    <property type="evidence" value="ECO:0007669"/>
    <property type="project" value="InterPro"/>
</dbReference>
<keyword evidence="3" id="KW-0221">Differentiation</keyword>
<dbReference type="GO" id="GO:0007423">
    <property type="term" value="P:sensory organ development"/>
    <property type="evidence" value="ECO:0007669"/>
    <property type="project" value="TreeGrafter"/>
</dbReference>
<dbReference type="SMART" id="SM00353">
    <property type="entry name" value="HLH"/>
    <property type="match status" value="1"/>
</dbReference>
<evidence type="ECO:0000313" key="9">
    <source>
        <dbReference type="Proteomes" id="UP001374579"/>
    </source>
</evidence>
<keyword evidence="9" id="KW-1185">Reference proteome</keyword>
<proteinExistence type="predicted"/>
<evidence type="ECO:0000313" key="8">
    <source>
        <dbReference type="EMBL" id="KAK7111274.1"/>
    </source>
</evidence>
<dbReference type="GO" id="GO:0045944">
    <property type="term" value="P:positive regulation of transcription by RNA polymerase II"/>
    <property type="evidence" value="ECO:0007669"/>
    <property type="project" value="TreeGrafter"/>
</dbReference>
<comment type="caution">
    <text evidence="8">The sequence shown here is derived from an EMBL/GenBank/DDBJ whole genome shotgun (WGS) entry which is preliminary data.</text>
</comment>
<dbReference type="GO" id="GO:0070888">
    <property type="term" value="F:E-box binding"/>
    <property type="evidence" value="ECO:0007669"/>
    <property type="project" value="TreeGrafter"/>
</dbReference>
<evidence type="ECO:0000256" key="6">
    <source>
        <dbReference type="SAM" id="MobiDB-lite"/>
    </source>
</evidence>
<protein>
    <recommendedName>
        <fullName evidence="7">BHLH domain-containing protein</fullName>
    </recommendedName>
</protein>
<dbReference type="AlphaFoldDB" id="A0AAN9GKC8"/>
<keyword evidence="4" id="KW-0524">Neurogenesis</keyword>
<dbReference type="InterPro" id="IPR011598">
    <property type="entry name" value="bHLH_dom"/>
</dbReference>
<accession>A0AAN9GKC8</accession>
<sequence length="378" mass="40241">MTSGGGEPGVEGPRHGQSLVVDTTGGSVNSCEKSRARDSSVPACSALHGVNPCALKDEAEHPGNAVCDLSTGSDGELCITSASHDSMSGVDRNPLHGDCGALFSNTFTERLRAKSGGDDQCCGDTTLTATDRTHNLDVAPQSGKDSAVVFKRTMRSAPTSPADRPSSAKQRAVDVTANACSACPQTCCSSTVVCMETSCVSYSSTNIRAPPGSMSENYESASCCSALRVPRSLACDAAPLCCSTSQLSCSYKNSAHSCSSGLDIHQTHDLCQQRDDFLTDPKGGYSSFRCGCRPCFVRPSPRYLHGAGTTVEDLKQVFVKRRTSANARERRRMESMNVAYDHLRDVIPSFGGNRKLSKFETLQMAQTYIAALEDVLQR</sequence>
<evidence type="ECO:0000259" key="7">
    <source>
        <dbReference type="PROSITE" id="PS50888"/>
    </source>
</evidence>
<gene>
    <name evidence="8" type="ORF">V1264_010935</name>
</gene>
<dbReference type="SUPFAM" id="SSF47459">
    <property type="entry name" value="HLH, helix-loop-helix DNA-binding domain"/>
    <property type="match status" value="1"/>
</dbReference>
<name>A0AAN9GKC8_9CAEN</name>
<evidence type="ECO:0000256" key="4">
    <source>
        <dbReference type="ARBA" id="ARBA00022902"/>
    </source>
</evidence>
<evidence type="ECO:0000256" key="5">
    <source>
        <dbReference type="ARBA" id="ARBA00023242"/>
    </source>
</evidence>
<dbReference type="GO" id="GO:0000981">
    <property type="term" value="F:DNA-binding transcription factor activity, RNA polymerase II-specific"/>
    <property type="evidence" value="ECO:0007669"/>
    <property type="project" value="TreeGrafter"/>
</dbReference>
<dbReference type="PANTHER" id="PTHR19290">
    <property type="entry name" value="BASIC HELIX-LOOP-HELIX PROTEIN NEUROGENIN-RELATED"/>
    <property type="match status" value="1"/>
</dbReference>
<evidence type="ECO:0000256" key="2">
    <source>
        <dbReference type="ARBA" id="ARBA00022473"/>
    </source>
</evidence>
<dbReference type="InterPro" id="IPR050359">
    <property type="entry name" value="bHLH_transcription_factors"/>
</dbReference>
<evidence type="ECO:0000256" key="3">
    <source>
        <dbReference type="ARBA" id="ARBA00022782"/>
    </source>
</evidence>
<comment type="subcellular location">
    <subcellularLocation>
        <location evidence="1">Nucleus</location>
    </subcellularLocation>
</comment>
<organism evidence="8 9">
    <name type="scientific">Littorina saxatilis</name>
    <dbReference type="NCBI Taxonomy" id="31220"/>
    <lineage>
        <taxon>Eukaryota</taxon>
        <taxon>Metazoa</taxon>
        <taxon>Spiralia</taxon>
        <taxon>Lophotrochozoa</taxon>
        <taxon>Mollusca</taxon>
        <taxon>Gastropoda</taxon>
        <taxon>Caenogastropoda</taxon>
        <taxon>Littorinimorpha</taxon>
        <taxon>Littorinoidea</taxon>
        <taxon>Littorinidae</taxon>
        <taxon>Littorina</taxon>
    </lineage>
</organism>
<feature type="compositionally biased region" description="Polar residues" evidence="6">
    <location>
        <begin position="20"/>
        <end position="31"/>
    </location>
</feature>
<reference evidence="8 9" key="1">
    <citation type="submission" date="2024-02" db="EMBL/GenBank/DDBJ databases">
        <title>Chromosome-scale genome assembly of the rough periwinkle Littorina saxatilis.</title>
        <authorList>
            <person name="De Jode A."/>
            <person name="Faria R."/>
            <person name="Formenti G."/>
            <person name="Sims Y."/>
            <person name="Smith T.P."/>
            <person name="Tracey A."/>
            <person name="Wood J.M.D."/>
            <person name="Zagrodzka Z.B."/>
            <person name="Johannesson K."/>
            <person name="Butlin R.K."/>
            <person name="Leder E.H."/>
        </authorList>
    </citation>
    <scope>NUCLEOTIDE SEQUENCE [LARGE SCALE GENOMIC DNA]</scope>
    <source>
        <strain evidence="8">Snail1</strain>
        <tissue evidence="8">Muscle</tissue>
    </source>
</reference>
<keyword evidence="2" id="KW-0217">Developmental protein</keyword>
<dbReference type="PROSITE" id="PS50888">
    <property type="entry name" value="BHLH"/>
    <property type="match status" value="1"/>
</dbReference>
<dbReference type="GO" id="GO:0005634">
    <property type="term" value="C:nucleus"/>
    <property type="evidence" value="ECO:0007669"/>
    <property type="project" value="UniProtKB-SubCell"/>
</dbReference>
<feature type="domain" description="BHLH" evidence="7">
    <location>
        <begin position="320"/>
        <end position="372"/>
    </location>
</feature>
<dbReference type="InterPro" id="IPR036638">
    <property type="entry name" value="HLH_DNA-bd_sf"/>
</dbReference>
<keyword evidence="5" id="KW-0539">Nucleus</keyword>
<dbReference type="Pfam" id="PF00010">
    <property type="entry name" value="HLH"/>
    <property type="match status" value="1"/>
</dbReference>
<dbReference type="PANTHER" id="PTHR19290:SF162">
    <property type="entry name" value="TRANSCRIPTION FACTOR ATOH7"/>
    <property type="match status" value="1"/>
</dbReference>
<feature type="region of interest" description="Disordered" evidence="6">
    <location>
        <begin position="1"/>
        <end position="35"/>
    </location>
</feature>
<dbReference type="CDD" id="cd19715">
    <property type="entry name" value="bHLH_TS_amos_like"/>
    <property type="match status" value="1"/>
</dbReference>
<dbReference type="Proteomes" id="UP001374579">
    <property type="component" value="Unassembled WGS sequence"/>
</dbReference>